<keyword evidence="3" id="KW-1185">Reference proteome</keyword>
<sequence>MVCLQQVKADDIVDMHDRMFDTKSYFSVPFPPVLDNHFLPYESQHNFKSMTYLKPSGSLMLGTNKNEGSYFLLYAFLGDDAFRRNETDLPINSIHDYWPKLLKVLDLESDDNQEMVQLVASHADYEYRNFSQLVRRIGIREYTISAKQYQ</sequence>
<dbReference type="AlphaFoldDB" id="A0A3S5BF71"/>
<organism evidence="2 3">
    <name type="scientific">Protopolystoma xenopodis</name>
    <dbReference type="NCBI Taxonomy" id="117903"/>
    <lineage>
        <taxon>Eukaryota</taxon>
        <taxon>Metazoa</taxon>
        <taxon>Spiralia</taxon>
        <taxon>Lophotrochozoa</taxon>
        <taxon>Platyhelminthes</taxon>
        <taxon>Monogenea</taxon>
        <taxon>Polyopisthocotylea</taxon>
        <taxon>Polystomatidea</taxon>
        <taxon>Polystomatidae</taxon>
        <taxon>Protopolystoma</taxon>
    </lineage>
</organism>
<dbReference type="InterPro" id="IPR029058">
    <property type="entry name" value="AB_hydrolase_fold"/>
</dbReference>
<dbReference type="InterPro" id="IPR002018">
    <property type="entry name" value="CarbesteraseB"/>
</dbReference>
<dbReference type="Proteomes" id="UP000784294">
    <property type="component" value="Unassembled WGS sequence"/>
</dbReference>
<accession>A0A3S5BF71</accession>
<gene>
    <name evidence="2" type="ORF">PXEA_LOCUS36454</name>
</gene>
<protein>
    <recommendedName>
        <fullName evidence="1">Carboxylesterase type B domain-containing protein</fullName>
    </recommendedName>
</protein>
<reference evidence="2" key="1">
    <citation type="submission" date="2018-11" db="EMBL/GenBank/DDBJ databases">
        <authorList>
            <consortium name="Pathogen Informatics"/>
        </authorList>
    </citation>
    <scope>NUCLEOTIDE SEQUENCE</scope>
</reference>
<proteinExistence type="predicted"/>
<dbReference type="Gene3D" id="3.40.50.1820">
    <property type="entry name" value="alpha/beta hydrolase"/>
    <property type="match status" value="1"/>
</dbReference>
<dbReference type="EMBL" id="CAAALY010278193">
    <property type="protein sequence ID" value="VEL43014.1"/>
    <property type="molecule type" value="Genomic_DNA"/>
</dbReference>
<dbReference type="SUPFAM" id="SSF53474">
    <property type="entry name" value="alpha/beta-Hydrolases"/>
    <property type="match status" value="1"/>
</dbReference>
<dbReference type="OrthoDB" id="9000293at2759"/>
<evidence type="ECO:0000313" key="2">
    <source>
        <dbReference type="EMBL" id="VEL43014.1"/>
    </source>
</evidence>
<dbReference type="Pfam" id="PF00135">
    <property type="entry name" value="COesterase"/>
    <property type="match status" value="1"/>
</dbReference>
<evidence type="ECO:0000313" key="3">
    <source>
        <dbReference type="Proteomes" id="UP000784294"/>
    </source>
</evidence>
<evidence type="ECO:0000259" key="1">
    <source>
        <dbReference type="Pfam" id="PF00135"/>
    </source>
</evidence>
<feature type="domain" description="Carboxylesterase type B" evidence="1">
    <location>
        <begin position="2"/>
        <end position="97"/>
    </location>
</feature>
<name>A0A3S5BF71_9PLAT</name>
<comment type="caution">
    <text evidence="2">The sequence shown here is derived from an EMBL/GenBank/DDBJ whole genome shotgun (WGS) entry which is preliminary data.</text>
</comment>